<evidence type="ECO:0000256" key="4">
    <source>
        <dbReference type="ARBA" id="ARBA00005975"/>
    </source>
</evidence>
<dbReference type="GO" id="GO:0098560">
    <property type="term" value="C:cytoplasmic side of late endosome membrane"/>
    <property type="evidence" value="ECO:0007669"/>
    <property type="project" value="TreeGrafter"/>
</dbReference>
<evidence type="ECO:0000256" key="1">
    <source>
        <dbReference type="ARBA" id="ARBA00004125"/>
    </source>
</evidence>
<dbReference type="SUPFAM" id="SSF81995">
    <property type="entry name" value="beta-sandwich domain of Sec23/24"/>
    <property type="match status" value="1"/>
</dbReference>
<organism evidence="9">
    <name type="scientific">Anoplopoma fimbria</name>
    <name type="common">Sablefish</name>
    <dbReference type="NCBI Taxonomy" id="229290"/>
    <lineage>
        <taxon>Eukaryota</taxon>
        <taxon>Metazoa</taxon>
        <taxon>Chordata</taxon>
        <taxon>Craniata</taxon>
        <taxon>Vertebrata</taxon>
        <taxon>Euteleostomi</taxon>
        <taxon>Actinopterygii</taxon>
        <taxon>Neopterygii</taxon>
        <taxon>Teleostei</taxon>
        <taxon>Neoteleostei</taxon>
        <taxon>Acanthomorphata</taxon>
        <taxon>Eupercaria</taxon>
        <taxon>Perciformes</taxon>
        <taxon>Cottioidei</taxon>
        <taxon>Anoplopomatales</taxon>
        <taxon>Anoplopomatidae</taxon>
        <taxon>Anoplopoma</taxon>
    </lineage>
</organism>
<dbReference type="GO" id="GO:0098574">
    <property type="term" value="C:cytoplasmic side of lysosomal membrane"/>
    <property type="evidence" value="ECO:0007669"/>
    <property type="project" value="TreeGrafter"/>
</dbReference>
<dbReference type="InterPro" id="IPR006629">
    <property type="entry name" value="LITAF"/>
</dbReference>
<gene>
    <name evidence="9" type="primary">LITAF</name>
</gene>
<evidence type="ECO:0000256" key="6">
    <source>
        <dbReference type="ARBA" id="ARBA00022833"/>
    </source>
</evidence>
<evidence type="ECO:0000256" key="3">
    <source>
        <dbReference type="ARBA" id="ARBA00004630"/>
    </source>
</evidence>
<dbReference type="AlphaFoldDB" id="C3KJ24"/>
<feature type="domain" description="LITAF" evidence="8">
    <location>
        <begin position="55"/>
        <end position="137"/>
    </location>
</feature>
<evidence type="ECO:0000256" key="7">
    <source>
        <dbReference type="ARBA" id="ARBA00023136"/>
    </source>
</evidence>
<sequence length="204" mass="22969">MEKGQGPPYGAPAPPYPGLSTDNNAGFYQPQPTIQTMPQPAYQYSAQQPQVVRPVNQVVVMQQLPPDVPGQMTCPHCRNTVVTKIDYKNGLLTWLICGTLGVFLCWPCCFIPFCVDACKDVEHSCPSCNNVLLHLREAVRVDPDEVTTTEEDRDQSRASLCKHIRRHREPCAHLCNMWAAPALLCTVHICRSHKRCDFFLFSTR</sequence>
<dbReference type="InterPro" id="IPR037519">
    <property type="entry name" value="LITAF_fam"/>
</dbReference>
<evidence type="ECO:0000259" key="8">
    <source>
        <dbReference type="PROSITE" id="PS51837"/>
    </source>
</evidence>
<evidence type="ECO:0000256" key="5">
    <source>
        <dbReference type="ARBA" id="ARBA00022723"/>
    </source>
</evidence>
<dbReference type="SMART" id="SM00714">
    <property type="entry name" value="LITAF"/>
    <property type="match status" value="1"/>
</dbReference>
<dbReference type="PROSITE" id="PS51837">
    <property type="entry name" value="LITAF"/>
    <property type="match status" value="1"/>
</dbReference>
<dbReference type="PANTHER" id="PTHR23292:SF45">
    <property type="entry name" value="LIPOPOLYSACCHARIDE-INDUCED TUMOR NECROSIS FACTOR-ALPHA FACTOR HOMOLOG"/>
    <property type="match status" value="1"/>
</dbReference>
<dbReference type="PANTHER" id="PTHR23292">
    <property type="entry name" value="LIPOPOLYSACCHARIDE-INDUCED TUMOR NECROSIS FACTOR-ALPHA FACTOR"/>
    <property type="match status" value="1"/>
</dbReference>
<proteinExistence type="evidence at transcript level"/>
<comment type="subcellular location">
    <subcellularLocation>
        <location evidence="1">Endosome membrane</location>
        <topology evidence="1">Peripheral membrane protein</topology>
        <orientation evidence="1">Cytoplasmic side</orientation>
    </subcellularLocation>
    <subcellularLocation>
        <location evidence="2">Late endosome membrane</location>
    </subcellularLocation>
    <subcellularLocation>
        <location evidence="3">Lysosome membrane</location>
        <topology evidence="3">Peripheral membrane protein</topology>
        <orientation evidence="3">Cytoplasmic side</orientation>
    </subcellularLocation>
</comment>
<dbReference type="GO" id="GO:0008270">
    <property type="term" value="F:zinc ion binding"/>
    <property type="evidence" value="ECO:0007669"/>
    <property type="project" value="TreeGrafter"/>
</dbReference>
<comment type="similarity">
    <text evidence="4">Belongs to the CDIP1/LITAF family.</text>
</comment>
<dbReference type="EMBL" id="BT082939">
    <property type="protein sequence ID" value="ACQ58646.1"/>
    <property type="molecule type" value="mRNA"/>
</dbReference>
<dbReference type="Pfam" id="PF10601">
    <property type="entry name" value="zf-LITAF-like"/>
    <property type="match status" value="1"/>
</dbReference>
<keyword evidence="7" id="KW-0472">Membrane</keyword>
<keyword evidence="5" id="KW-0479">Metal-binding</keyword>
<reference evidence="9" key="1">
    <citation type="submission" date="2009-05" db="EMBL/GenBank/DDBJ databases">
        <title>Anoplopoma fimbria ESTs and full-length cDNAs.</title>
        <authorList>
            <person name="Messmer A."/>
            <person name="Rondeau E."/>
            <person name="Sanderson D."/>
            <person name="Cooper G."/>
            <person name="Leong J."/>
            <person name="Koop B.F."/>
        </authorList>
    </citation>
    <scope>NUCLEOTIDE SEQUENCE</scope>
    <source>
        <tissue evidence="9">Brain</tissue>
    </source>
</reference>
<keyword evidence="6" id="KW-0862">Zinc</keyword>
<protein>
    <submittedName>
        <fullName evidence="9">Lipopolysaccharide-induced tumor necrosis factor-alpha factor homolog</fullName>
    </submittedName>
</protein>
<evidence type="ECO:0000313" key="9">
    <source>
        <dbReference type="EMBL" id="ACQ58646.1"/>
    </source>
</evidence>
<name>C3KJ24_ANOFI</name>
<evidence type="ECO:0000256" key="2">
    <source>
        <dbReference type="ARBA" id="ARBA00004414"/>
    </source>
</evidence>
<accession>C3KJ24</accession>
<dbReference type="GO" id="GO:0005634">
    <property type="term" value="C:nucleus"/>
    <property type="evidence" value="ECO:0007669"/>
    <property type="project" value="TreeGrafter"/>
</dbReference>